<evidence type="ECO:0000256" key="1">
    <source>
        <dbReference type="SAM" id="Phobius"/>
    </source>
</evidence>
<dbReference type="AlphaFoldDB" id="A0A6H0SGN3"/>
<keyword evidence="1" id="KW-0812">Transmembrane</keyword>
<proteinExistence type="predicted"/>
<dbReference type="RefSeq" id="WP_172511654.1">
    <property type="nucleotide sequence ID" value="NZ_CP032549.1"/>
</dbReference>
<keyword evidence="1" id="KW-0472">Membrane</keyword>
<evidence type="ECO:0000313" key="2">
    <source>
        <dbReference type="EMBL" id="QIV86812.1"/>
    </source>
</evidence>
<evidence type="ECO:0008006" key="4">
    <source>
        <dbReference type="Google" id="ProtNLM"/>
    </source>
</evidence>
<gene>
    <name evidence="2" type="ORF">D3791_06460</name>
</gene>
<name>A0A6H0SGN3_9MICC</name>
<accession>A0A6H0SGN3</accession>
<sequence>MLNIFQAEINDSTLDDIKSAHSNRKRRRLRRAALLAVAVIVVAALLGLFAQEKTVVNDGDGFTAEVQLPTVIRAGNEIELRIEITAAEPLPETITLELNEDYLMLFEDFSAFPEPESVASGAGGTIQFEVAPVPGSRQMVATLTGRASDQWSPSTGGVLGIEVKGNTTELEIRTWRIP</sequence>
<reference evidence="2 3" key="1">
    <citation type="submission" date="2018-09" db="EMBL/GenBank/DDBJ databases">
        <title>Glutamicibacter mishrai S5-52T (LMG 29155T = KCTC 39846T).</title>
        <authorList>
            <person name="Das S.K."/>
        </authorList>
    </citation>
    <scope>NUCLEOTIDE SEQUENCE [LARGE SCALE GENOMIC DNA]</scope>
    <source>
        <strain evidence="2 3">S5-52</strain>
    </source>
</reference>
<dbReference type="Proteomes" id="UP000502331">
    <property type="component" value="Chromosome"/>
</dbReference>
<organism evidence="2 3">
    <name type="scientific">Glutamicibacter mishrai</name>
    <dbReference type="NCBI Taxonomy" id="1775880"/>
    <lineage>
        <taxon>Bacteria</taxon>
        <taxon>Bacillati</taxon>
        <taxon>Actinomycetota</taxon>
        <taxon>Actinomycetes</taxon>
        <taxon>Micrococcales</taxon>
        <taxon>Micrococcaceae</taxon>
        <taxon>Glutamicibacter</taxon>
    </lineage>
</organism>
<keyword evidence="1" id="KW-1133">Transmembrane helix</keyword>
<evidence type="ECO:0000313" key="3">
    <source>
        <dbReference type="Proteomes" id="UP000502331"/>
    </source>
</evidence>
<keyword evidence="3" id="KW-1185">Reference proteome</keyword>
<protein>
    <recommendedName>
        <fullName evidence="4">Cohesin domain-containing protein</fullName>
    </recommendedName>
</protein>
<feature type="transmembrane region" description="Helical" evidence="1">
    <location>
        <begin position="32"/>
        <end position="50"/>
    </location>
</feature>
<dbReference type="EMBL" id="CP032549">
    <property type="protein sequence ID" value="QIV86812.1"/>
    <property type="molecule type" value="Genomic_DNA"/>
</dbReference>